<protein>
    <submittedName>
        <fullName evidence="1">Uncharacterized protein</fullName>
    </submittedName>
</protein>
<organism evidence="1 2">
    <name type="scientific">Polarella glacialis</name>
    <name type="common">Dinoflagellate</name>
    <dbReference type="NCBI Taxonomy" id="89957"/>
    <lineage>
        <taxon>Eukaryota</taxon>
        <taxon>Sar</taxon>
        <taxon>Alveolata</taxon>
        <taxon>Dinophyceae</taxon>
        <taxon>Suessiales</taxon>
        <taxon>Suessiaceae</taxon>
        <taxon>Polarella</taxon>
    </lineage>
</organism>
<feature type="non-terminal residue" evidence="1">
    <location>
        <position position="1"/>
    </location>
</feature>
<proteinExistence type="predicted"/>
<evidence type="ECO:0000313" key="1">
    <source>
        <dbReference type="EMBL" id="CAE8626422.1"/>
    </source>
</evidence>
<reference evidence="1" key="1">
    <citation type="submission" date="2021-02" db="EMBL/GenBank/DDBJ databases">
        <authorList>
            <person name="Dougan E. K."/>
            <person name="Rhodes N."/>
            <person name="Thang M."/>
            <person name="Chan C."/>
        </authorList>
    </citation>
    <scope>NUCLEOTIDE SEQUENCE</scope>
</reference>
<accession>A0A813GTG9</accession>
<keyword evidence="2" id="KW-1185">Reference proteome</keyword>
<comment type="caution">
    <text evidence="1">The sequence shown here is derived from an EMBL/GenBank/DDBJ whole genome shotgun (WGS) entry which is preliminary data.</text>
</comment>
<evidence type="ECO:0000313" key="2">
    <source>
        <dbReference type="Proteomes" id="UP000654075"/>
    </source>
</evidence>
<dbReference type="Proteomes" id="UP000654075">
    <property type="component" value="Unassembled WGS sequence"/>
</dbReference>
<dbReference type="EMBL" id="CAJNNV010028971">
    <property type="protein sequence ID" value="CAE8626422.1"/>
    <property type="molecule type" value="Genomic_DNA"/>
</dbReference>
<sequence>MNNGVLAADLLASWPLRLARHGAQGSSVVYVLRAAKNPSEQHLTHTGSSCSLQTSDASGCAGKQRDQVVRSFKRHVLRAAEEGNELKPHGAKRGSLQVRSLRRADGQPADTDVATLIQCLGGFNGRVALMLEGSYWRIRRGPSWDVIVVDLSEHRCRPFLVRPGAERRKPAEQLKTVDQQARFLRAVESPRHTEEPPSHLADCPLEFSPVRVRKVTKNRPPGKEQLWKDATSAITNTSERHLPASFDQPGDPPISQDILKFISGLRQHPTGGRACKHEQQRVEQQRAEQHQSMETRTVCGAEQDGRTCSWWTLSMQGNCGSQRGRILGCCVPCAASLGCGCFNSGLKAAHHGNFATGDLGHKSCGKAESKISARSARHGAALYAMKNSGFEKAGQVDEWGIAGCRRRKPAEQLKTVDEQARVTDSRTGFEKFLRAVESPRHTEEPPSHLADCPLEFSPVRVRKVTRDRPPGKEQLWKDATSAITNTSERHLPASFDQPGDPPISQDILKFISGLRQHPTGGRACKHDQQRVEQQRAEQHQSMETRTVCGAEQDGRTCSWWTLSMQGNCGSQRGRILGCCVPCAASLGCGCFNSGLKAAHHGNFATGDIGHKSCGKAESKISASSA</sequence>
<gene>
    <name evidence="1" type="ORF">PGLA1383_LOCUS43352</name>
</gene>
<name>A0A813GTG9_POLGL</name>
<dbReference type="AlphaFoldDB" id="A0A813GTG9"/>